<dbReference type="SUPFAM" id="SSF56037">
    <property type="entry name" value="PheT/TilS domain"/>
    <property type="match status" value="1"/>
</dbReference>
<proteinExistence type="predicted"/>
<name>A0A4Q1TXJ3_RHILE</name>
<dbReference type="InterPro" id="IPR005146">
    <property type="entry name" value="B3/B4_tRNA-bd"/>
</dbReference>
<dbReference type="Proteomes" id="UP000290767">
    <property type="component" value="Unassembled WGS sequence"/>
</dbReference>
<feature type="domain" description="B3/B4 tRNA-binding" evidence="1">
    <location>
        <begin position="59"/>
        <end position="206"/>
    </location>
</feature>
<dbReference type="EMBL" id="MZMU01000012">
    <property type="protein sequence ID" value="RXT23752.1"/>
    <property type="molecule type" value="Genomic_DNA"/>
</dbReference>
<dbReference type="RefSeq" id="WP_129419779.1">
    <property type="nucleotide sequence ID" value="NZ_MZMU01000012.1"/>
</dbReference>
<sequence length="230" mass="25231">MQFSHSDAIWQAFPELRAGALHAEGIHADADVEVAIADFNAIAEARLTQAQEGEFPEIQAWRRGFSRMGLKPTQYRCASEALLRRFRQEHALPRLHPLIDLCNAISLAFAIPVAVFDAEKIAGDLEVRRARGDETYLTFGGDSEHPEPDEVIFADGAGNAHARRWTNRQSGLSAVRETTRSVLIVAEALHVSAGEDMGKLVAVVADVLAGHWPVAPKTALLSVESPRFEF</sequence>
<accession>A0A4Q1TXJ3</accession>
<dbReference type="SMART" id="SM00873">
    <property type="entry name" value="B3_4"/>
    <property type="match status" value="1"/>
</dbReference>
<dbReference type="PANTHER" id="PTHR39209:SF2">
    <property type="entry name" value="CYTOPLASMIC PROTEIN"/>
    <property type="match status" value="1"/>
</dbReference>
<evidence type="ECO:0000313" key="3">
    <source>
        <dbReference type="Proteomes" id="UP000290767"/>
    </source>
</evidence>
<comment type="caution">
    <text evidence="2">The sequence shown here is derived from an EMBL/GenBank/DDBJ whole genome shotgun (WGS) entry which is preliminary data.</text>
</comment>
<dbReference type="PANTHER" id="PTHR39209">
    <property type="match status" value="1"/>
</dbReference>
<dbReference type="InterPro" id="IPR020825">
    <property type="entry name" value="Phe-tRNA_synthase-like_B3/B4"/>
</dbReference>
<protein>
    <recommendedName>
        <fullName evidence="1">B3/B4 tRNA-binding domain-containing protein</fullName>
    </recommendedName>
</protein>
<reference evidence="2 3" key="1">
    <citation type="submission" date="2017-03" db="EMBL/GenBank/DDBJ databases">
        <authorList>
            <person name="Safronova V.I."/>
            <person name="Sazanova A.L."/>
            <person name="Chirak E.R."/>
        </authorList>
    </citation>
    <scope>NUCLEOTIDE SEQUENCE [LARGE SCALE GENOMIC DNA]</scope>
    <source>
        <strain evidence="2 3">Tri-43</strain>
    </source>
</reference>
<dbReference type="AlphaFoldDB" id="A0A4Q1TXJ3"/>
<dbReference type="GO" id="GO:0003723">
    <property type="term" value="F:RNA binding"/>
    <property type="evidence" value="ECO:0007669"/>
    <property type="project" value="InterPro"/>
</dbReference>
<organism evidence="2 3">
    <name type="scientific">Rhizobium leguminosarum</name>
    <dbReference type="NCBI Taxonomy" id="384"/>
    <lineage>
        <taxon>Bacteria</taxon>
        <taxon>Pseudomonadati</taxon>
        <taxon>Pseudomonadota</taxon>
        <taxon>Alphaproteobacteria</taxon>
        <taxon>Hyphomicrobiales</taxon>
        <taxon>Rhizobiaceae</taxon>
        <taxon>Rhizobium/Agrobacterium group</taxon>
        <taxon>Rhizobium</taxon>
    </lineage>
</organism>
<evidence type="ECO:0000259" key="1">
    <source>
        <dbReference type="SMART" id="SM00873"/>
    </source>
</evidence>
<dbReference type="Gene3D" id="3.50.40.10">
    <property type="entry name" value="Phenylalanyl-trna Synthetase, Chain B, domain 3"/>
    <property type="match status" value="1"/>
</dbReference>
<gene>
    <name evidence="2" type="ORF">B5P46_17540</name>
</gene>
<dbReference type="Pfam" id="PF03483">
    <property type="entry name" value="B3_4"/>
    <property type="match status" value="1"/>
</dbReference>
<evidence type="ECO:0000313" key="2">
    <source>
        <dbReference type="EMBL" id="RXT23752.1"/>
    </source>
</evidence>
<dbReference type="GO" id="GO:0004826">
    <property type="term" value="F:phenylalanine-tRNA ligase activity"/>
    <property type="evidence" value="ECO:0007669"/>
    <property type="project" value="InterPro"/>
</dbReference>